<dbReference type="Proteomes" id="UP001500979">
    <property type="component" value="Unassembled WGS sequence"/>
</dbReference>
<gene>
    <name evidence="1" type="ORF">GCM10010470_07340</name>
</gene>
<organism evidence="1 2">
    <name type="scientific">Saccharopolyspora taberi</name>
    <dbReference type="NCBI Taxonomy" id="60895"/>
    <lineage>
        <taxon>Bacteria</taxon>
        <taxon>Bacillati</taxon>
        <taxon>Actinomycetota</taxon>
        <taxon>Actinomycetes</taxon>
        <taxon>Pseudonocardiales</taxon>
        <taxon>Pseudonocardiaceae</taxon>
        <taxon>Saccharopolyspora</taxon>
    </lineage>
</organism>
<sequence>MIDVWVLAVATTTIVAAVAREWFALRRYLVRRRSVERVVASAAPGSRVVDREADGATLDVVTAPGGSAPAGLPIGSERPAA</sequence>
<reference evidence="1 2" key="1">
    <citation type="journal article" date="2019" name="Int. J. Syst. Evol. Microbiol.">
        <title>The Global Catalogue of Microorganisms (GCM) 10K type strain sequencing project: providing services to taxonomists for standard genome sequencing and annotation.</title>
        <authorList>
            <consortium name="The Broad Institute Genomics Platform"/>
            <consortium name="The Broad Institute Genome Sequencing Center for Infectious Disease"/>
            <person name="Wu L."/>
            <person name="Ma J."/>
        </authorList>
    </citation>
    <scope>NUCLEOTIDE SEQUENCE [LARGE SCALE GENOMIC DNA]</scope>
    <source>
        <strain evidence="1 2">JCM 9383</strain>
    </source>
</reference>
<evidence type="ECO:0000313" key="1">
    <source>
        <dbReference type="EMBL" id="GAA2776998.1"/>
    </source>
</evidence>
<comment type="caution">
    <text evidence="1">The sequence shown here is derived from an EMBL/GenBank/DDBJ whole genome shotgun (WGS) entry which is preliminary data.</text>
</comment>
<evidence type="ECO:0000313" key="2">
    <source>
        <dbReference type="Proteomes" id="UP001500979"/>
    </source>
</evidence>
<protein>
    <submittedName>
        <fullName evidence="1">Uncharacterized protein</fullName>
    </submittedName>
</protein>
<keyword evidence="2" id="KW-1185">Reference proteome</keyword>
<dbReference type="EMBL" id="BAAAUX010000003">
    <property type="protein sequence ID" value="GAA2776998.1"/>
    <property type="molecule type" value="Genomic_DNA"/>
</dbReference>
<proteinExistence type="predicted"/>
<accession>A0ABN3V3N0</accession>
<name>A0ABN3V3N0_9PSEU</name>